<dbReference type="Gene3D" id="3.30.300.30">
    <property type="match status" value="1"/>
</dbReference>
<accession>A0A2P7V8F7</accession>
<reference evidence="3 4" key="1">
    <citation type="submission" date="2018-03" db="EMBL/GenBank/DDBJ databases">
        <title>Brevisbacillus phylogenomics.</title>
        <authorList>
            <person name="Dunlap C."/>
        </authorList>
    </citation>
    <scope>NUCLEOTIDE SEQUENCE [LARGE SCALE GENOMIC DNA]</scope>
    <source>
        <strain evidence="3 4">NRRL NRS-1210</strain>
    </source>
</reference>
<dbReference type="SUPFAM" id="SSF56801">
    <property type="entry name" value="Acetyl-CoA synthetase-like"/>
    <property type="match status" value="1"/>
</dbReference>
<dbReference type="GO" id="GO:0016878">
    <property type="term" value="F:acid-thiol ligase activity"/>
    <property type="evidence" value="ECO:0007669"/>
    <property type="project" value="UniProtKB-ARBA"/>
</dbReference>
<protein>
    <submittedName>
        <fullName evidence="3">Acyl-CoA synthetase</fullName>
    </submittedName>
</protein>
<dbReference type="PROSITE" id="PS00455">
    <property type="entry name" value="AMP_BINDING"/>
    <property type="match status" value="1"/>
</dbReference>
<evidence type="ECO:0000259" key="1">
    <source>
        <dbReference type="Pfam" id="PF00501"/>
    </source>
</evidence>
<dbReference type="InterPro" id="IPR042099">
    <property type="entry name" value="ANL_N_sf"/>
</dbReference>
<keyword evidence="4" id="KW-1185">Reference proteome</keyword>
<dbReference type="InterPro" id="IPR025110">
    <property type="entry name" value="AMP-bd_C"/>
</dbReference>
<dbReference type="InterPro" id="IPR050237">
    <property type="entry name" value="ATP-dep_AMP-bd_enzyme"/>
</dbReference>
<gene>
    <name evidence="3" type="ORF">C7R93_12160</name>
</gene>
<evidence type="ECO:0000259" key="2">
    <source>
        <dbReference type="Pfam" id="PF13193"/>
    </source>
</evidence>
<dbReference type="EMBL" id="PXZM01000018">
    <property type="protein sequence ID" value="PSJ95485.1"/>
    <property type="molecule type" value="Genomic_DNA"/>
</dbReference>
<organism evidence="3 4">
    <name type="scientific">Brevibacillus fortis</name>
    <dbReference type="NCBI Taxonomy" id="2126352"/>
    <lineage>
        <taxon>Bacteria</taxon>
        <taxon>Bacillati</taxon>
        <taxon>Bacillota</taxon>
        <taxon>Bacilli</taxon>
        <taxon>Bacillales</taxon>
        <taxon>Paenibacillaceae</taxon>
        <taxon>Brevibacillus</taxon>
    </lineage>
</organism>
<evidence type="ECO:0000313" key="3">
    <source>
        <dbReference type="EMBL" id="PSJ95485.1"/>
    </source>
</evidence>
<dbReference type="AlphaFoldDB" id="A0A2P7V8F7"/>
<dbReference type="PANTHER" id="PTHR43767:SF1">
    <property type="entry name" value="NONRIBOSOMAL PEPTIDE SYNTHASE PES1 (EUROFUNG)-RELATED"/>
    <property type="match status" value="1"/>
</dbReference>
<dbReference type="InterPro" id="IPR000873">
    <property type="entry name" value="AMP-dep_synth/lig_dom"/>
</dbReference>
<dbReference type="InterPro" id="IPR020845">
    <property type="entry name" value="AMP-binding_CS"/>
</dbReference>
<feature type="domain" description="AMP-dependent synthetase/ligase" evidence="1">
    <location>
        <begin position="12"/>
        <end position="372"/>
    </location>
</feature>
<dbReference type="Pfam" id="PF00501">
    <property type="entry name" value="AMP-binding"/>
    <property type="match status" value="1"/>
</dbReference>
<dbReference type="Proteomes" id="UP000240419">
    <property type="component" value="Unassembled WGS sequence"/>
</dbReference>
<dbReference type="OrthoDB" id="9778383at2"/>
<dbReference type="InterPro" id="IPR045851">
    <property type="entry name" value="AMP-bd_C_sf"/>
</dbReference>
<dbReference type="Pfam" id="PF13193">
    <property type="entry name" value="AMP-binding_C"/>
    <property type="match status" value="1"/>
</dbReference>
<sequence length="523" mass="59645">MDMQEIKSLTARAAKRWGEKIGLVFDEWNEQLSFKEIEDRSNQIANMLQVLGVGYGDRVAVMLRNQPEFPLTWLALAKLGATIVPINVNYKEYDAQYILHHSEAIVIVTSQEFISLLQKIRPSLQTLKTILSVDQSDDPNIVDFRTMCETAPTTPTALTVFPETLVNIQYTSGTTGFPKGCMLSHEYWLTIARKMVEQHPNLTNSDVLLTAQPFYYMDPQWNLLGAIAVGAQLVVLDRFHPSTFWKKVRQYGVTFFYCLGIMPTLMVKAPRSPLDRENNVRTILCSAIPPHLHRELEERWGAPWYEVFGMTETGGDISVKPQDHDRLLGTGCIGNPDKDRTVRIVDIHNRPVSRGEVGELLLRGLGMMDGYYKDPDATCAAFQGGWFHTGDLVRMDEDGYIYYVGRKKEMIRRSGENISAAEVEEVMKMHPAVQFAACLPVKDEIRGEEIKAYVVVKAGQTVPPHELISYCTEHLAYYKVPRYWEYRSELPRTPSERIAKHVLANEKADLRIGSYDRMDDSWR</sequence>
<evidence type="ECO:0000313" key="4">
    <source>
        <dbReference type="Proteomes" id="UP000240419"/>
    </source>
</evidence>
<dbReference type="PANTHER" id="PTHR43767">
    <property type="entry name" value="LONG-CHAIN-FATTY-ACID--COA LIGASE"/>
    <property type="match status" value="1"/>
</dbReference>
<name>A0A2P7V8F7_9BACL</name>
<proteinExistence type="predicted"/>
<dbReference type="Gene3D" id="3.40.50.12780">
    <property type="entry name" value="N-terminal domain of ligase-like"/>
    <property type="match status" value="1"/>
</dbReference>
<feature type="domain" description="AMP-binding enzyme C-terminal" evidence="2">
    <location>
        <begin position="422"/>
        <end position="495"/>
    </location>
</feature>
<comment type="caution">
    <text evidence="3">The sequence shown here is derived from an EMBL/GenBank/DDBJ whole genome shotgun (WGS) entry which is preliminary data.</text>
</comment>